<dbReference type="InterPro" id="IPR023173">
    <property type="entry name" value="NADPH_Cyt_P450_Rdtase_alpha"/>
</dbReference>
<dbReference type="InterPro" id="IPR001094">
    <property type="entry name" value="Flavdoxin-like"/>
</dbReference>
<feature type="binding site" evidence="9">
    <location>
        <begin position="381"/>
        <end position="384"/>
    </location>
    <ligand>
        <name>FAD</name>
        <dbReference type="ChEBI" id="CHEBI:57692"/>
    </ligand>
</feature>
<feature type="binding site" evidence="9">
    <location>
        <position position="141"/>
    </location>
    <ligand>
        <name>FMN</name>
        <dbReference type="ChEBI" id="CHEBI:58210"/>
    </ligand>
</feature>
<evidence type="ECO:0000256" key="9">
    <source>
        <dbReference type="HAMAP-Rule" id="MF_03178"/>
    </source>
</evidence>
<dbReference type="SUPFAM" id="SSF52218">
    <property type="entry name" value="Flavoproteins"/>
    <property type="match status" value="1"/>
</dbReference>
<evidence type="ECO:0000256" key="4">
    <source>
        <dbReference type="ARBA" id="ARBA00022630"/>
    </source>
</evidence>
<dbReference type="PROSITE" id="PS50902">
    <property type="entry name" value="FLAVODOXIN_LIKE"/>
    <property type="match status" value="1"/>
</dbReference>
<evidence type="ECO:0000256" key="6">
    <source>
        <dbReference type="ARBA" id="ARBA00022827"/>
    </source>
</evidence>
<evidence type="ECO:0000313" key="12">
    <source>
        <dbReference type="EMBL" id="TFK37556.1"/>
    </source>
</evidence>
<evidence type="ECO:0000256" key="5">
    <source>
        <dbReference type="ARBA" id="ARBA00022643"/>
    </source>
</evidence>
<dbReference type="HAMAP" id="MF_03178">
    <property type="entry name" value="NDOR1"/>
    <property type="match status" value="1"/>
</dbReference>
<comment type="caution">
    <text evidence="9">Lacks conserved residue(s) required for the propagation of feature annotation.</text>
</comment>
<dbReference type="PANTHER" id="PTHR19384:SF10">
    <property type="entry name" value="NADPH-DEPENDENT DIFLAVIN OXIDOREDUCTASE 1"/>
    <property type="match status" value="1"/>
</dbReference>
<evidence type="ECO:0000256" key="1">
    <source>
        <dbReference type="ARBA" id="ARBA00001917"/>
    </source>
</evidence>
<feature type="binding site" evidence="9">
    <location>
        <begin position="511"/>
        <end position="512"/>
    </location>
    <ligand>
        <name>NADP(+)</name>
        <dbReference type="ChEBI" id="CHEBI:58349"/>
    </ligand>
</feature>
<dbReference type="InterPro" id="IPR001709">
    <property type="entry name" value="Flavoprot_Pyr_Nucl_cyt_Rdtase"/>
</dbReference>
<comment type="similarity">
    <text evidence="9">In the C-terminal section; belongs to the flavoprotein pyridine nucleotide cytochrome reductase family.</text>
</comment>
<proteinExistence type="inferred from homology"/>
<evidence type="ECO:0000259" key="10">
    <source>
        <dbReference type="PROSITE" id="PS50902"/>
    </source>
</evidence>
<dbReference type="Pfam" id="PF00667">
    <property type="entry name" value="FAD_binding_1"/>
    <property type="match status" value="1"/>
</dbReference>
<gene>
    <name evidence="9" type="primary">TAH18</name>
    <name evidence="12" type="ORF">BDQ12DRAFT_652582</name>
</gene>
<evidence type="ECO:0000256" key="7">
    <source>
        <dbReference type="ARBA" id="ARBA00022857"/>
    </source>
</evidence>
<dbReference type="GO" id="GO:0005739">
    <property type="term" value="C:mitochondrion"/>
    <property type="evidence" value="ECO:0007669"/>
    <property type="project" value="UniProtKB-SubCell"/>
</dbReference>
<dbReference type="AlphaFoldDB" id="A0A5C3LZM4"/>
<feature type="binding site" evidence="9">
    <location>
        <position position="456"/>
    </location>
    <ligand>
        <name>NADP(+)</name>
        <dbReference type="ChEBI" id="CHEBI:58349"/>
    </ligand>
</feature>
<feature type="domain" description="Flavodoxin-like" evidence="10">
    <location>
        <begin position="15"/>
        <end position="159"/>
    </location>
</feature>
<keyword evidence="3 9" id="KW-0963">Cytoplasm</keyword>
<keyword evidence="4 9" id="KW-0285">Flavoprotein</keyword>
<accession>A0A5C3LZM4</accession>
<dbReference type="PROSITE" id="PS51384">
    <property type="entry name" value="FAD_FR"/>
    <property type="match status" value="1"/>
</dbReference>
<evidence type="ECO:0000313" key="13">
    <source>
        <dbReference type="Proteomes" id="UP000308652"/>
    </source>
</evidence>
<dbReference type="InterPro" id="IPR017927">
    <property type="entry name" value="FAD-bd_FR_type"/>
</dbReference>
<dbReference type="SUPFAM" id="SSF52343">
    <property type="entry name" value="Ferredoxin reductase-like, C-terminal NADP-linked domain"/>
    <property type="match status" value="1"/>
</dbReference>
<dbReference type="InterPro" id="IPR029039">
    <property type="entry name" value="Flavoprotein-like_sf"/>
</dbReference>
<dbReference type="Proteomes" id="UP000308652">
    <property type="component" value="Unassembled WGS sequence"/>
</dbReference>
<evidence type="ECO:0000256" key="8">
    <source>
        <dbReference type="ARBA" id="ARBA00023002"/>
    </source>
</evidence>
<keyword evidence="7 9" id="KW-0521">NADP</keyword>
<dbReference type="STRING" id="68775.A0A5C3LZM4"/>
<dbReference type="PRINTS" id="PR00371">
    <property type="entry name" value="FPNCR"/>
</dbReference>
<feature type="domain" description="FAD-binding FR-type" evidence="11">
    <location>
        <begin position="206"/>
        <end position="442"/>
    </location>
</feature>
<dbReference type="InterPro" id="IPR001433">
    <property type="entry name" value="OxRdtase_FAD/NAD-bd"/>
</dbReference>
<feature type="binding site" evidence="9">
    <location>
        <begin position="21"/>
        <end position="26"/>
    </location>
    <ligand>
        <name>FMN</name>
        <dbReference type="ChEBI" id="CHEBI:58210"/>
    </ligand>
</feature>
<feature type="binding site" evidence="9">
    <location>
        <position position="595"/>
    </location>
    <ligand>
        <name>FAD</name>
        <dbReference type="ChEBI" id="CHEBI:57692"/>
    </ligand>
</feature>
<sequence length="596" mass="67559">MTPSDFSDTETSRNLLILYATETGNAQSAADSIARQCRRIAFQCRVMSTDAYSLPDLVSEDLIIFVVSTTGSGLEPRSMTSMWNMLLRANLPEDLFEDLPFAVFGLGDTAYEKFCWPAKKLSRRMSSLGAIEICERGEGDEQHPLGIDGALQPWVSKLLDILLQLSPLPPGVDIIPVNDVPQPRVMLKESLRSTLDREQDALESDIRYHLATVKKNERITAADWFQDVRHLEFSFEDDTNYSPGDIAVIYPIASRTDVESFLDEMELSDIADDAFRIEQIMSDQSLPDHLPEVTTLRTLFSRYVDFNAVPTRSFFQFLRYFTTDDLEKEKLDEFLSPEGADELYEYCHRVRRTIREVLVEFRHVKIPKDYIFDVFPPMRARHFSIASSVKIHPREIQLCVAMVKYRTKLKIPRKGVCTSYLSVLKPSDTLRMGIQRGFIRLPPDDSTPVICIGPGTGVAPMRSIIEERVFGGSGSNTLYFGCRSAIKDQHYGSEWKSYVDQQQITYRAAFSRDAPEGVKRTYVQDLITEDAEQIWRLIGEGGAWVYISGSSNKMPGAVKEALAHAIEIHGGHSSTDAKKYLEEMAKEGRLIEECWS</sequence>
<comment type="subunit">
    <text evidence="9">Interacts with DRE2; as part of the cytosolic iron-sulfur (Fe-S) protein assembly (CIA) machinery.</text>
</comment>
<dbReference type="SUPFAM" id="SSF63380">
    <property type="entry name" value="Riboflavin synthase domain-like"/>
    <property type="match status" value="1"/>
</dbReference>
<comment type="catalytic activity">
    <reaction evidence="9">
        <text>2 oxidized [2Fe-2S]-[protein] + NADPH = 2 reduced [2Fe-2S]-[protein] + NADP(+) + H(+)</text>
        <dbReference type="Rhea" id="RHEA:67716"/>
        <dbReference type="Rhea" id="RHEA-COMP:17327"/>
        <dbReference type="Rhea" id="RHEA-COMP:17328"/>
        <dbReference type="ChEBI" id="CHEBI:15378"/>
        <dbReference type="ChEBI" id="CHEBI:33737"/>
        <dbReference type="ChEBI" id="CHEBI:33738"/>
        <dbReference type="ChEBI" id="CHEBI:57783"/>
        <dbReference type="ChEBI" id="CHEBI:58349"/>
    </reaction>
</comment>
<comment type="cofactor">
    <cofactor evidence="2 9">
        <name>FAD</name>
        <dbReference type="ChEBI" id="CHEBI:57692"/>
    </cofactor>
</comment>
<reference evidence="12 13" key="1">
    <citation type="journal article" date="2019" name="Nat. Ecol. Evol.">
        <title>Megaphylogeny resolves global patterns of mushroom evolution.</title>
        <authorList>
            <person name="Varga T."/>
            <person name="Krizsan K."/>
            <person name="Foldi C."/>
            <person name="Dima B."/>
            <person name="Sanchez-Garcia M."/>
            <person name="Sanchez-Ramirez S."/>
            <person name="Szollosi G.J."/>
            <person name="Szarkandi J.G."/>
            <person name="Papp V."/>
            <person name="Albert L."/>
            <person name="Andreopoulos W."/>
            <person name="Angelini C."/>
            <person name="Antonin V."/>
            <person name="Barry K.W."/>
            <person name="Bougher N.L."/>
            <person name="Buchanan P."/>
            <person name="Buyck B."/>
            <person name="Bense V."/>
            <person name="Catcheside P."/>
            <person name="Chovatia M."/>
            <person name="Cooper J."/>
            <person name="Damon W."/>
            <person name="Desjardin D."/>
            <person name="Finy P."/>
            <person name="Geml J."/>
            <person name="Haridas S."/>
            <person name="Hughes K."/>
            <person name="Justo A."/>
            <person name="Karasinski D."/>
            <person name="Kautmanova I."/>
            <person name="Kiss B."/>
            <person name="Kocsube S."/>
            <person name="Kotiranta H."/>
            <person name="LaButti K.M."/>
            <person name="Lechner B.E."/>
            <person name="Liimatainen K."/>
            <person name="Lipzen A."/>
            <person name="Lukacs Z."/>
            <person name="Mihaltcheva S."/>
            <person name="Morgado L.N."/>
            <person name="Niskanen T."/>
            <person name="Noordeloos M.E."/>
            <person name="Ohm R.A."/>
            <person name="Ortiz-Santana B."/>
            <person name="Ovrebo C."/>
            <person name="Racz N."/>
            <person name="Riley R."/>
            <person name="Savchenko A."/>
            <person name="Shiryaev A."/>
            <person name="Soop K."/>
            <person name="Spirin V."/>
            <person name="Szebenyi C."/>
            <person name="Tomsovsky M."/>
            <person name="Tulloss R.E."/>
            <person name="Uehling J."/>
            <person name="Grigoriev I.V."/>
            <person name="Vagvolgyi C."/>
            <person name="Papp T."/>
            <person name="Martin F.M."/>
            <person name="Miettinen O."/>
            <person name="Hibbett D.S."/>
            <person name="Nagy L.G."/>
        </authorList>
    </citation>
    <scope>NUCLEOTIDE SEQUENCE [LARGE SCALE GENOMIC DNA]</scope>
    <source>
        <strain evidence="12 13">CBS 166.37</strain>
    </source>
</reference>
<dbReference type="GO" id="GO:0010181">
    <property type="term" value="F:FMN binding"/>
    <property type="evidence" value="ECO:0007669"/>
    <property type="project" value="UniProtKB-UniRule"/>
</dbReference>
<dbReference type="GO" id="GO:0050660">
    <property type="term" value="F:flavin adenine dinucleotide binding"/>
    <property type="evidence" value="ECO:0007669"/>
    <property type="project" value="UniProtKB-UniRule"/>
</dbReference>
<dbReference type="InterPro" id="IPR039261">
    <property type="entry name" value="FNR_nucleotide-bd"/>
</dbReference>
<comment type="cofactor">
    <cofactor evidence="1 9">
        <name>FMN</name>
        <dbReference type="ChEBI" id="CHEBI:58210"/>
    </cofactor>
</comment>
<evidence type="ECO:0000259" key="11">
    <source>
        <dbReference type="PROSITE" id="PS51384"/>
    </source>
</evidence>
<dbReference type="EC" id="1.18.1.-" evidence="9"/>
<dbReference type="EMBL" id="ML213607">
    <property type="protein sequence ID" value="TFK37556.1"/>
    <property type="molecule type" value="Genomic_DNA"/>
</dbReference>
<keyword evidence="5 9" id="KW-0288">FMN</keyword>
<dbReference type="Gene3D" id="3.40.50.80">
    <property type="entry name" value="Nucleotide-binding domain of ferredoxin-NADP reductase (FNR) module"/>
    <property type="match status" value="1"/>
</dbReference>
<dbReference type="Gene3D" id="2.40.30.10">
    <property type="entry name" value="Translation factors"/>
    <property type="match status" value="1"/>
</dbReference>
<name>A0A5C3LZM4_9AGAR</name>
<dbReference type="PRINTS" id="PR00369">
    <property type="entry name" value="FLAVODOXIN"/>
</dbReference>
<dbReference type="GO" id="GO:0160246">
    <property type="term" value="F:NADPH-iron-sulfur [2Fe-2S] protein oxidoreductase activity"/>
    <property type="evidence" value="ECO:0007669"/>
    <property type="project" value="InterPro"/>
</dbReference>
<feature type="binding site" evidence="9">
    <location>
        <begin position="415"/>
        <end position="418"/>
    </location>
    <ligand>
        <name>FAD</name>
        <dbReference type="ChEBI" id="CHEBI:57692"/>
    </ligand>
</feature>
<dbReference type="GO" id="GO:0016226">
    <property type="term" value="P:iron-sulfur cluster assembly"/>
    <property type="evidence" value="ECO:0007669"/>
    <property type="project" value="UniProtKB-UniRule"/>
</dbReference>
<comment type="similarity">
    <text evidence="9">Belongs to the NADPH-dependent diflavin oxidoreductase NDOR1 family.</text>
</comment>
<dbReference type="Gene3D" id="3.40.50.360">
    <property type="match status" value="1"/>
</dbReference>
<keyword evidence="9" id="KW-0496">Mitochondrion</keyword>
<comment type="similarity">
    <text evidence="9">In the N-terminal section; belongs to the flavodoxin family.</text>
</comment>
<keyword evidence="8 9" id="KW-0560">Oxidoreductase</keyword>
<dbReference type="InterPro" id="IPR008254">
    <property type="entry name" value="Flavodoxin/NO_synth"/>
</dbReference>
<dbReference type="GO" id="GO:0050661">
    <property type="term" value="F:NADP binding"/>
    <property type="evidence" value="ECO:0007669"/>
    <property type="project" value="UniProtKB-UniRule"/>
</dbReference>
<dbReference type="GO" id="GO:0016651">
    <property type="term" value="F:oxidoreductase activity, acting on NAD(P)H"/>
    <property type="evidence" value="ECO:0007669"/>
    <property type="project" value="UniProtKB-UniRule"/>
</dbReference>
<dbReference type="Pfam" id="PF00175">
    <property type="entry name" value="NAD_binding_1"/>
    <property type="match status" value="1"/>
</dbReference>
<evidence type="ECO:0000256" key="3">
    <source>
        <dbReference type="ARBA" id="ARBA00022490"/>
    </source>
</evidence>
<evidence type="ECO:0000256" key="2">
    <source>
        <dbReference type="ARBA" id="ARBA00001974"/>
    </source>
</evidence>
<dbReference type="PANTHER" id="PTHR19384">
    <property type="entry name" value="NITRIC OXIDE SYNTHASE-RELATED"/>
    <property type="match status" value="1"/>
</dbReference>
<keyword evidence="6 9" id="KW-0274">FAD</keyword>
<comment type="function">
    <text evidence="9">NADPH-dependent reductase which is a central component of the cytosolic iron-sulfur (Fe-S) protein assembly (CIA) machinery. Transfers electrons from NADPH via its FAD and FMN prosthetic groups to the [2Fe-2S] cluster of DRE2, another key component of the CIA machinery. In turn, this reduced cluster provides electrons for assembly of cytosolic iron-sulfur cluster proteins. Positively controls H(2)O(2)-induced cell death.</text>
</comment>
<dbReference type="InterPro" id="IPR003097">
    <property type="entry name" value="CysJ-like_FAD-binding"/>
</dbReference>
<comment type="subcellular location">
    <subcellularLocation>
        <location evidence="9">Cytoplasm</location>
    </subcellularLocation>
    <subcellularLocation>
        <location evidence="9">Mitochondrion</location>
    </subcellularLocation>
    <text evidence="9">Relocalizes to mitochondria after H(2)O(2) exposure.</text>
</comment>
<dbReference type="GO" id="GO:0005829">
    <property type="term" value="C:cytosol"/>
    <property type="evidence" value="ECO:0007669"/>
    <property type="project" value="TreeGrafter"/>
</dbReference>
<dbReference type="InterPro" id="IPR017938">
    <property type="entry name" value="Riboflavin_synthase-like_b-brl"/>
</dbReference>
<organism evidence="12 13">
    <name type="scientific">Crucibulum laeve</name>
    <dbReference type="NCBI Taxonomy" id="68775"/>
    <lineage>
        <taxon>Eukaryota</taxon>
        <taxon>Fungi</taxon>
        <taxon>Dikarya</taxon>
        <taxon>Basidiomycota</taxon>
        <taxon>Agaricomycotina</taxon>
        <taxon>Agaricomycetes</taxon>
        <taxon>Agaricomycetidae</taxon>
        <taxon>Agaricales</taxon>
        <taxon>Agaricineae</taxon>
        <taxon>Nidulariaceae</taxon>
        <taxon>Crucibulum</taxon>
    </lineage>
</organism>
<feature type="binding site" evidence="9">
    <location>
        <begin position="68"/>
        <end position="71"/>
    </location>
    <ligand>
        <name>FMN</name>
        <dbReference type="ChEBI" id="CHEBI:58210"/>
    </ligand>
</feature>
<dbReference type="InterPro" id="IPR028879">
    <property type="entry name" value="NDOR1"/>
</dbReference>
<keyword evidence="13" id="KW-1185">Reference proteome</keyword>
<dbReference type="Gene3D" id="1.20.990.10">
    <property type="entry name" value="NADPH-cytochrome p450 Reductase, Chain A, domain 3"/>
    <property type="match status" value="1"/>
</dbReference>
<dbReference type="OrthoDB" id="1856718at2759"/>
<protein>
    <recommendedName>
        <fullName evidence="9">NADPH-dependent diflavin oxidoreductase 1</fullName>
        <ecNumber evidence="9">1.18.1.-</ecNumber>
    </recommendedName>
    <alternativeName>
        <fullName evidence="9">NADPH-dependent FMN and FAD-containing oxidoreductase</fullName>
    </alternativeName>
</protein>
<dbReference type="Pfam" id="PF00258">
    <property type="entry name" value="Flavodoxin_1"/>
    <property type="match status" value="1"/>
</dbReference>
<dbReference type="FunFam" id="3.40.50.80:FF:000032">
    <property type="entry name" value="NADPH-dependent diflavin oxidoreductase 1"/>
    <property type="match status" value="1"/>
</dbReference>
<feature type="binding site" evidence="9">
    <location>
        <position position="351"/>
    </location>
    <ligand>
        <name>FAD</name>
        <dbReference type="ChEBI" id="CHEBI:57692"/>
    </ligand>
</feature>
<feature type="binding site" evidence="9">
    <location>
        <begin position="520"/>
        <end position="524"/>
    </location>
    <ligand>
        <name>NADP(+)</name>
        <dbReference type="ChEBI" id="CHEBI:58349"/>
    </ligand>
</feature>